<reference evidence="1" key="1">
    <citation type="submission" date="2015-08" db="EMBL/GenBank/DDBJ databases">
        <authorList>
            <person name="Babu N.S."/>
            <person name="Beckwith C.J."/>
            <person name="Beseler K.G."/>
            <person name="Brison A."/>
            <person name="Carone J.V."/>
            <person name="Caskin T.P."/>
            <person name="Diamond M."/>
            <person name="Durham M.E."/>
            <person name="Foxe J.M."/>
            <person name="Go M."/>
            <person name="Henderson B.A."/>
            <person name="Jones I.B."/>
            <person name="McGettigan J.A."/>
            <person name="Micheletti S.J."/>
            <person name="Nasrallah M.E."/>
            <person name="Ortiz D."/>
            <person name="Piller C.R."/>
            <person name="Privatt S.R."/>
            <person name="Schneider S.L."/>
            <person name="Sharp S."/>
            <person name="Smith T.C."/>
            <person name="Stanton J.D."/>
            <person name="Ullery H.E."/>
            <person name="Wilson R.J."/>
            <person name="Serrano M.G."/>
            <person name="Buck G."/>
            <person name="Lee V."/>
            <person name="Wang Y."/>
            <person name="Carvalho R."/>
            <person name="Voegtly L."/>
            <person name="Shi R."/>
            <person name="Duckworth R."/>
            <person name="Johnson A."/>
            <person name="Loviza R."/>
            <person name="Walstead R."/>
            <person name="Shah Z."/>
            <person name="Kiflezghi M."/>
            <person name="Wade K."/>
            <person name="Ball S.L."/>
            <person name="Bradley K.W."/>
            <person name="Asai D.J."/>
            <person name="Bowman C.A."/>
            <person name="Russell D.A."/>
            <person name="Pope W.H."/>
            <person name="Jacobs-Sera D."/>
            <person name="Hendrix R.W."/>
            <person name="Hatfull G.F."/>
        </authorList>
    </citation>
    <scope>NUCLEOTIDE SEQUENCE</scope>
</reference>
<accession>A0A2P2CE69</accession>
<sequence>MTGSVTHNGGLVYDVRFVVAGLATGDTARLEIDLTWAAAVGDLDPRCVRQQGSVTCEVTAADSSPIDLLVIGLPGVSVVTANLVPGVDDPDAGNNTWRAVLD</sequence>
<proteinExistence type="predicted"/>
<dbReference type="AlphaFoldDB" id="A0A2P2CE69"/>
<gene>
    <name evidence="1" type="ORF">NOCA1210001</name>
</gene>
<protein>
    <submittedName>
        <fullName evidence="1">Uncharacterized protein</fullName>
    </submittedName>
</protein>
<organism evidence="1">
    <name type="scientific">metagenome</name>
    <dbReference type="NCBI Taxonomy" id="256318"/>
    <lineage>
        <taxon>unclassified sequences</taxon>
        <taxon>metagenomes</taxon>
    </lineage>
</organism>
<name>A0A2P2CE69_9ZZZZ</name>
<evidence type="ECO:0000313" key="1">
    <source>
        <dbReference type="EMBL" id="CUR60259.1"/>
    </source>
</evidence>
<dbReference type="EMBL" id="CZKB01000014">
    <property type="protein sequence ID" value="CUR60259.1"/>
    <property type="molecule type" value="Genomic_DNA"/>
</dbReference>